<keyword evidence="7" id="KW-1185">Reference proteome</keyword>
<evidence type="ECO:0000259" key="4">
    <source>
        <dbReference type="PROSITE" id="PS50110"/>
    </source>
</evidence>
<evidence type="ECO:0000256" key="2">
    <source>
        <dbReference type="ARBA" id="ARBA00024867"/>
    </source>
</evidence>
<evidence type="ECO:0000313" key="6">
    <source>
        <dbReference type="EMBL" id="EWM54343.1"/>
    </source>
</evidence>
<comment type="function">
    <text evidence="2">May play the central regulatory role in sporulation. It may be an element of the effector pathway responsible for the activation of sporulation genes in response to nutritional stress. Spo0A may act in concert with spo0H (a sigma factor) to control the expression of some genes that are critical to the sporulation process.</text>
</comment>
<accession>W7UKL9</accession>
<dbReference type="PIRSF" id="PIRSF036382">
    <property type="entry name" value="RR_antiterm"/>
    <property type="match status" value="1"/>
</dbReference>
<dbReference type="InterPro" id="IPR005561">
    <property type="entry name" value="ANTAR"/>
</dbReference>
<gene>
    <name evidence="6" type="ORF">RF007C_12090</name>
</gene>
<comment type="caution">
    <text evidence="6">The sequence shown here is derived from an EMBL/GenBank/DDBJ whole genome shotgun (WGS) entry which is preliminary data.</text>
</comment>
<dbReference type="SUPFAM" id="SSF52172">
    <property type="entry name" value="CheY-like"/>
    <property type="match status" value="1"/>
</dbReference>
<dbReference type="EMBL" id="ATAX01000016">
    <property type="protein sequence ID" value="EWM54343.1"/>
    <property type="molecule type" value="Genomic_DNA"/>
</dbReference>
<dbReference type="AlphaFoldDB" id="W7UKL9"/>
<evidence type="ECO:0000313" key="7">
    <source>
        <dbReference type="Proteomes" id="UP000019365"/>
    </source>
</evidence>
<reference evidence="6 7" key="1">
    <citation type="journal article" date="2014" name="PLoS ONE">
        <title>Rumen cellulosomics: divergent fiber-degrading strategies revealed by comparative genome-wide analysis of six ruminococcal strains.</title>
        <authorList>
            <person name="Dassa B."/>
            <person name="Borovok I."/>
            <person name="Ruimy-Israeli V."/>
            <person name="Lamed R."/>
            <person name="Flint H.J."/>
            <person name="Duncan S.H."/>
            <person name="Henrissat B."/>
            <person name="Coutinho P."/>
            <person name="Morrison M."/>
            <person name="Mosoni P."/>
            <person name="Yeoman C.J."/>
            <person name="White B.A."/>
            <person name="Bayer E.A."/>
        </authorList>
    </citation>
    <scope>NUCLEOTIDE SEQUENCE [LARGE SCALE GENOMIC DNA]</scope>
    <source>
        <strain evidence="6 7">007c</strain>
    </source>
</reference>
<dbReference type="Pfam" id="PF03861">
    <property type="entry name" value="ANTAR"/>
    <property type="match status" value="1"/>
</dbReference>
<dbReference type="OrthoDB" id="9808843at2"/>
<dbReference type="InterPro" id="IPR001789">
    <property type="entry name" value="Sig_transdc_resp-reg_receiver"/>
</dbReference>
<dbReference type="InterPro" id="IPR036388">
    <property type="entry name" value="WH-like_DNA-bd_sf"/>
</dbReference>
<name>W7UKL9_RUMFL</name>
<dbReference type="PROSITE" id="PS50921">
    <property type="entry name" value="ANTAR"/>
    <property type="match status" value="1"/>
</dbReference>
<dbReference type="Gene3D" id="1.10.10.10">
    <property type="entry name" value="Winged helix-like DNA-binding domain superfamily/Winged helix DNA-binding domain"/>
    <property type="match status" value="1"/>
</dbReference>
<dbReference type="RefSeq" id="WP_037297769.1">
    <property type="nucleotide sequence ID" value="NZ_ATAX01000016.1"/>
</dbReference>
<feature type="domain" description="ANTAR" evidence="5">
    <location>
        <begin position="124"/>
        <end position="185"/>
    </location>
</feature>
<organism evidence="6 7">
    <name type="scientific">Ruminococcus flavefaciens 007c</name>
    <dbReference type="NCBI Taxonomy" id="1341157"/>
    <lineage>
        <taxon>Bacteria</taxon>
        <taxon>Bacillati</taxon>
        <taxon>Bacillota</taxon>
        <taxon>Clostridia</taxon>
        <taxon>Eubacteriales</taxon>
        <taxon>Oscillospiraceae</taxon>
        <taxon>Ruminococcus</taxon>
    </lineage>
</organism>
<sequence>MERALIISANKETSETAEQLLRIEGCGRTAVAASGSEARRLVKNEAEPDIVIINTPLPDEFGQELAEMISETTSAGMILICSGDVADDIADRLSDSGVNVLARPVKREVLQRTLRLVLNTRVRMAGVKKESTDILSRIEEMRTINRAKTTLMKYLKFTEPQAHKYIEKQAMNNRQTRLEVAVRILAQYE</sequence>
<dbReference type="SMART" id="SM01012">
    <property type="entry name" value="ANTAR"/>
    <property type="match status" value="1"/>
</dbReference>
<dbReference type="InterPro" id="IPR011006">
    <property type="entry name" value="CheY-like_superfamily"/>
</dbReference>
<proteinExistence type="predicted"/>
<dbReference type="CDD" id="cd00156">
    <property type="entry name" value="REC"/>
    <property type="match status" value="1"/>
</dbReference>
<dbReference type="Proteomes" id="UP000019365">
    <property type="component" value="Unassembled WGS sequence"/>
</dbReference>
<evidence type="ECO:0000259" key="5">
    <source>
        <dbReference type="PROSITE" id="PS50921"/>
    </source>
</evidence>
<evidence type="ECO:0000256" key="3">
    <source>
        <dbReference type="PROSITE-ProRule" id="PRU00169"/>
    </source>
</evidence>
<dbReference type="PROSITE" id="PS50110">
    <property type="entry name" value="RESPONSE_REGULATORY"/>
    <property type="match status" value="1"/>
</dbReference>
<protein>
    <recommendedName>
        <fullName evidence="1">Stage 0 sporulation protein A homolog</fullName>
    </recommendedName>
</protein>
<dbReference type="SMART" id="SM00448">
    <property type="entry name" value="REC"/>
    <property type="match status" value="1"/>
</dbReference>
<dbReference type="Gene3D" id="3.40.50.2300">
    <property type="match status" value="1"/>
</dbReference>
<dbReference type="GO" id="GO:0000160">
    <property type="term" value="P:phosphorelay signal transduction system"/>
    <property type="evidence" value="ECO:0007669"/>
    <property type="project" value="InterPro"/>
</dbReference>
<dbReference type="GO" id="GO:0003723">
    <property type="term" value="F:RNA binding"/>
    <property type="evidence" value="ECO:0007669"/>
    <property type="project" value="InterPro"/>
</dbReference>
<dbReference type="PATRIC" id="fig|1341157.4.peg.1007"/>
<dbReference type="eggNOG" id="COG3707">
    <property type="taxonomic scope" value="Bacteria"/>
</dbReference>
<feature type="domain" description="Response regulatory" evidence="4">
    <location>
        <begin position="3"/>
        <end position="118"/>
    </location>
</feature>
<dbReference type="InterPro" id="IPR008327">
    <property type="entry name" value="Sig_transdc_resp-reg_antiterm"/>
</dbReference>
<evidence type="ECO:0000256" key="1">
    <source>
        <dbReference type="ARBA" id="ARBA00018672"/>
    </source>
</evidence>
<dbReference type="Pfam" id="PF00072">
    <property type="entry name" value="Response_reg"/>
    <property type="match status" value="1"/>
</dbReference>
<comment type="caution">
    <text evidence="3">Lacks conserved residue(s) required for the propagation of feature annotation.</text>
</comment>